<accession>A0A369VDL2</accession>
<dbReference type="Proteomes" id="UP000253742">
    <property type="component" value="Unassembled WGS sequence"/>
</dbReference>
<keyword evidence="1" id="KW-1133">Transmembrane helix</keyword>
<keyword evidence="1" id="KW-0472">Membrane</keyword>
<dbReference type="OrthoDB" id="4320730at2"/>
<evidence type="ECO:0000313" key="3">
    <source>
        <dbReference type="Proteomes" id="UP000253742"/>
    </source>
</evidence>
<sequence>MSALGTRVSLREWAGYWAGTLPVRVIGVAAVVLAWRPWATVGGARDVLLLGCSVVFAVWAAPALDRRPALESTRWSHLLLRHRTTLLASGVVAVAATGDPAWWERAGVVVLLVAYLVTSETWPWRWGRGAARTWLEALAACAGAAVVAAAAVAPVTPAGSGAGRVVAAGIVVAVLVGGGVAGARWWARR</sequence>
<gene>
    <name evidence="2" type="ORF">DVZ84_04415</name>
</gene>
<feature type="transmembrane region" description="Helical" evidence="1">
    <location>
        <begin position="165"/>
        <end position="187"/>
    </location>
</feature>
<dbReference type="EMBL" id="QQBH01000002">
    <property type="protein sequence ID" value="RDD90593.1"/>
    <property type="molecule type" value="Genomic_DNA"/>
</dbReference>
<dbReference type="AlphaFoldDB" id="A0A369VDL2"/>
<reference evidence="2 3" key="1">
    <citation type="submission" date="2018-07" db="EMBL/GenBank/DDBJ databases">
        <title>Genome guided investigation of antibiotics producing actinomycetales strain isolated from a Macau mangrove ecosystem.</title>
        <authorList>
            <person name="Hu D."/>
        </authorList>
    </citation>
    <scope>NUCLEOTIDE SEQUENCE [LARGE SCALE GENOMIC DNA]</scope>
    <source>
        <strain evidence="2 3">2297</strain>
    </source>
</reference>
<dbReference type="RefSeq" id="WP_114527441.1">
    <property type="nucleotide sequence ID" value="NZ_JBIBWI010000013.1"/>
</dbReference>
<organism evidence="2 3">
    <name type="scientific">Streptomyces parvulus</name>
    <dbReference type="NCBI Taxonomy" id="146923"/>
    <lineage>
        <taxon>Bacteria</taxon>
        <taxon>Bacillati</taxon>
        <taxon>Actinomycetota</taxon>
        <taxon>Actinomycetes</taxon>
        <taxon>Kitasatosporales</taxon>
        <taxon>Streptomycetaceae</taxon>
        <taxon>Streptomyces</taxon>
    </lineage>
</organism>
<comment type="caution">
    <text evidence="2">The sequence shown here is derived from an EMBL/GenBank/DDBJ whole genome shotgun (WGS) entry which is preliminary data.</text>
</comment>
<feature type="transmembrane region" description="Helical" evidence="1">
    <location>
        <begin position="134"/>
        <end position="153"/>
    </location>
</feature>
<feature type="transmembrane region" description="Helical" evidence="1">
    <location>
        <begin position="47"/>
        <end position="64"/>
    </location>
</feature>
<proteinExistence type="predicted"/>
<evidence type="ECO:0000256" key="1">
    <source>
        <dbReference type="SAM" id="Phobius"/>
    </source>
</evidence>
<feature type="transmembrane region" description="Helical" evidence="1">
    <location>
        <begin position="14"/>
        <end position="35"/>
    </location>
</feature>
<protein>
    <submittedName>
        <fullName evidence="2">Uncharacterized protein</fullName>
    </submittedName>
</protein>
<name>A0A369VDL2_9ACTN</name>
<evidence type="ECO:0000313" key="2">
    <source>
        <dbReference type="EMBL" id="RDD90593.1"/>
    </source>
</evidence>
<keyword evidence="1" id="KW-0812">Transmembrane</keyword>